<dbReference type="OrthoDB" id="9802640at2"/>
<dbReference type="InterPro" id="IPR020575">
    <property type="entry name" value="Hsp90_N"/>
</dbReference>
<evidence type="ECO:0000256" key="8">
    <source>
        <dbReference type="HAMAP-Rule" id="MF_00505"/>
    </source>
</evidence>
<dbReference type="GO" id="GO:0005524">
    <property type="term" value="F:ATP binding"/>
    <property type="evidence" value="ECO:0007669"/>
    <property type="project" value="UniProtKB-UniRule"/>
</dbReference>
<dbReference type="Proteomes" id="UP000306196">
    <property type="component" value="Unassembled WGS sequence"/>
</dbReference>
<evidence type="ECO:0000313" key="10">
    <source>
        <dbReference type="EMBL" id="TLD69839.1"/>
    </source>
</evidence>
<evidence type="ECO:0000256" key="3">
    <source>
        <dbReference type="ARBA" id="ARBA00022490"/>
    </source>
</evidence>
<dbReference type="Gene3D" id="3.30.230.80">
    <property type="match status" value="1"/>
</dbReference>
<dbReference type="FunFam" id="3.30.230.80:FF:000004">
    <property type="entry name" value="Heat shock protein 75 kDa"/>
    <property type="match status" value="1"/>
</dbReference>
<name>A0A5R8KE16_9BACT</name>
<feature type="binding site" evidence="9">
    <location>
        <position position="81"/>
    </location>
    <ligand>
        <name>ATP</name>
        <dbReference type="ChEBI" id="CHEBI:30616"/>
    </ligand>
</feature>
<feature type="region of interest" description="C" evidence="8">
    <location>
        <begin position="538"/>
        <end position="614"/>
    </location>
</feature>
<dbReference type="SUPFAM" id="SSF54211">
    <property type="entry name" value="Ribosomal protein S5 domain 2-like"/>
    <property type="match status" value="1"/>
</dbReference>
<dbReference type="Gene3D" id="1.20.120.790">
    <property type="entry name" value="Heat shock protein 90, C-terminal domain"/>
    <property type="match status" value="1"/>
</dbReference>
<evidence type="ECO:0000256" key="9">
    <source>
        <dbReference type="PIRSR" id="PIRSR002583-1"/>
    </source>
</evidence>
<proteinExistence type="inferred from homology"/>
<evidence type="ECO:0000256" key="5">
    <source>
        <dbReference type="ARBA" id="ARBA00022840"/>
    </source>
</evidence>
<dbReference type="AlphaFoldDB" id="A0A5R8KE16"/>
<dbReference type="GO" id="GO:0051082">
    <property type="term" value="F:unfolded protein binding"/>
    <property type="evidence" value="ECO:0007669"/>
    <property type="project" value="UniProtKB-UniRule"/>
</dbReference>
<dbReference type="SUPFAM" id="SSF55874">
    <property type="entry name" value="ATPase domain of HSP90 chaperone/DNA topoisomerase II/histidine kinase"/>
    <property type="match status" value="1"/>
</dbReference>
<comment type="subunit">
    <text evidence="8">Homodimer.</text>
</comment>
<dbReference type="EMBL" id="VAUV01000011">
    <property type="protein sequence ID" value="TLD69839.1"/>
    <property type="molecule type" value="Genomic_DNA"/>
</dbReference>
<accession>A0A5R8KE16</accession>
<sequence length="614" mass="68780">MSTAVPTHEFQAEVRQLLDIVIHSLYTDSEIFARELVSNASDALEKMRLLQLTEKDIFDEALPLEIRITTDETAKTLTIADHGIGMTRAELVENLGTIAHSGSKAFVNALKESGKDGAHNLIGQFGVGFYSAFMVASEVKVYTHSWRKDGEHLVWTSDGATGYTIEEVEGQNRGCKMVLQLKDDAVEFAKPERIKQILAKYSNFVTFPILLNGERINTIEALWLKNKSEVTEEQYKEFYKFAAHAFDDPKYTFHFNADAPLSINALLFAPSHNPEQFGMGQMEPAISLYCRRVLIDAKPKKFLPEWMRFIRGVVDSEDLPLNISRESMQDSSLFRKLASVVQGRVIKFLEREADGDAKKYAEFYKDFSRFIKEGVATDFENKETIAKLLRFESSLTEPGEVVSLGTYVSRMKEEQKAIYYQIAPSRAAIESGPYLEAFKSKGFEVLYLFESIDDYVVSALGKFSDKPLQAVNSSEVDLGDNNPDGQTLSKEDTETLCAWVKEKLGTRVQEVRAGKRLVSSPSMAVVPDGEMTPQMRQMMKALKNEDFGGPSVILEINPSHAIALKLFGLKDSNVELAELVAEQLLDNALMSAGLLDDTQAMINRVNRIMEQAVA</sequence>
<dbReference type="Pfam" id="PF13589">
    <property type="entry name" value="HATPase_c_3"/>
    <property type="match status" value="1"/>
</dbReference>
<dbReference type="InterPro" id="IPR001404">
    <property type="entry name" value="Hsp90_fam"/>
</dbReference>
<feature type="binding site" evidence="9">
    <location>
        <position position="39"/>
    </location>
    <ligand>
        <name>ATP</name>
        <dbReference type="ChEBI" id="CHEBI:30616"/>
    </ligand>
</feature>
<feature type="binding site" evidence="9">
    <location>
        <position position="94"/>
    </location>
    <ligand>
        <name>ATP</name>
        <dbReference type="ChEBI" id="CHEBI:30616"/>
    </ligand>
</feature>
<keyword evidence="11" id="KW-1185">Reference proteome</keyword>
<gene>
    <name evidence="8 10" type="primary">htpG</name>
    <name evidence="10" type="ORF">FEM03_16085</name>
</gene>
<reference evidence="10 11" key="1">
    <citation type="submission" date="2019-05" db="EMBL/GenBank/DDBJ databases">
        <title>Verrucobacter flavum gen. nov., sp. nov. a new member of the family Verrucomicrobiaceae.</title>
        <authorList>
            <person name="Szuroczki S."/>
            <person name="Abbaszade G."/>
            <person name="Szabo A."/>
            <person name="Felfoldi T."/>
            <person name="Schumann P."/>
            <person name="Boka K."/>
            <person name="Keki Z."/>
            <person name="Toumi M."/>
            <person name="Toth E."/>
        </authorList>
    </citation>
    <scope>NUCLEOTIDE SEQUENCE [LARGE SCALE GENOMIC DNA]</scope>
    <source>
        <strain evidence="10 11">MG-N-17</strain>
    </source>
</reference>
<evidence type="ECO:0000256" key="2">
    <source>
        <dbReference type="ARBA" id="ARBA00008239"/>
    </source>
</evidence>
<evidence type="ECO:0000256" key="4">
    <source>
        <dbReference type="ARBA" id="ARBA00022741"/>
    </source>
</evidence>
<dbReference type="Gene3D" id="3.30.565.10">
    <property type="entry name" value="Histidine kinase-like ATPase, C-terminal domain"/>
    <property type="match status" value="1"/>
</dbReference>
<feature type="binding site" evidence="9">
    <location>
        <position position="35"/>
    </location>
    <ligand>
        <name>ATP</name>
        <dbReference type="ChEBI" id="CHEBI:30616"/>
    </ligand>
</feature>
<comment type="caution">
    <text evidence="10">The sequence shown here is derived from an EMBL/GenBank/DDBJ whole genome shotgun (WGS) entry which is preliminary data.</text>
</comment>
<dbReference type="FunFam" id="3.30.565.10:FF:000009">
    <property type="entry name" value="Molecular chaperone HtpG"/>
    <property type="match status" value="1"/>
</dbReference>
<dbReference type="GO" id="GO:0016887">
    <property type="term" value="F:ATP hydrolysis activity"/>
    <property type="evidence" value="ECO:0007669"/>
    <property type="project" value="InterPro"/>
</dbReference>
<evidence type="ECO:0000256" key="6">
    <source>
        <dbReference type="ARBA" id="ARBA00023016"/>
    </source>
</evidence>
<dbReference type="InterPro" id="IPR037196">
    <property type="entry name" value="HSP90_C"/>
</dbReference>
<dbReference type="SUPFAM" id="SSF110942">
    <property type="entry name" value="HSP90 C-terminal domain"/>
    <property type="match status" value="1"/>
</dbReference>
<dbReference type="Pfam" id="PF00183">
    <property type="entry name" value="HSP90"/>
    <property type="match status" value="1"/>
</dbReference>
<dbReference type="PANTHER" id="PTHR11528">
    <property type="entry name" value="HEAT SHOCK PROTEIN 90 FAMILY MEMBER"/>
    <property type="match status" value="1"/>
</dbReference>
<keyword evidence="4 8" id="KW-0547">Nucleotide-binding</keyword>
<feature type="binding site" evidence="9">
    <location>
        <position position="325"/>
    </location>
    <ligand>
        <name>ATP</name>
        <dbReference type="ChEBI" id="CHEBI:30616"/>
    </ligand>
</feature>
<dbReference type="HAMAP" id="MF_00505">
    <property type="entry name" value="HSP90"/>
    <property type="match status" value="1"/>
</dbReference>
<evidence type="ECO:0000256" key="7">
    <source>
        <dbReference type="ARBA" id="ARBA00023186"/>
    </source>
</evidence>
<comment type="similarity">
    <text evidence="2 8">Belongs to the heat shock protein 90 family.</text>
</comment>
<comment type="function">
    <text evidence="8">Molecular chaperone. Has ATPase activity.</text>
</comment>
<keyword evidence="3 8" id="KW-0963">Cytoplasm</keyword>
<dbReference type="PRINTS" id="PR00775">
    <property type="entry name" value="HEATSHOCK90"/>
</dbReference>
<dbReference type="GO" id="GO:0005737">
    <property type="term" value="C:cytoplasm"/>
    <property type="evidence" value="ECO:0007669"/>
    <property type="project" value="UniProtKB-SubCell"/>
</dbReference>
<organism evidence="10 11">
    <name type="scientific">Phragmitibacter flavus</name>
    <dbReference type="NCBI Taxonomy" id="2576071"/>
    <lineage>
        <taxon>Bacteria</taxon>
        <taxon>Pseudomonadati</taxon>
        <taxon>Verrucomicrobiota</taxon>
        <taxon>Verrucomicrobiia</taxon>
        <taxon>Verrucomicrobiales</taxon>
        <taxon>Verrucomicrobiaceae</taxon>
        <taxon>Phragmitibacter</taxon>
    </lineage>
</organism>
<evidence type="ECO:0000313" key="11">
    <source>
        <dbReference type="Proteomes" id="UP000306196"/>
    </source>
</evidence>
<dbReference type="Gene3D" id="3.40.50.11260">
    <property type="match status" value="1"/>
</dbReference>
<dbReference type="InterPro" id="IPR036890">
    <property type="entry name" value="HATPase_C_sf"/>
</dbReference>
<keyword evidence="6 8" id="KW-0346">Stress response</keyword>
<feature type="binding site" evidence="9">
    <location>
        <position position="86"/>
    </location>
    <ligand>
        <name>ATP</name>
        <dbReference type="ChEBI" id="CHEBI:30616"/>
    </ligand>
</feature>
<comment type="subcellular location">
    <subcellularLocation>
        <location evidence="1 8">Cytoplasm</location>
    </subcellularLocation>
</comment>
<dbReference type="PIRSF" id="PIRSF002583">
    <property type="entry name" value="Hsp90"/>
    <property type="match status" value="1"/>
</dbReference>
<dbReference type="CDD" id="cd16927">
    <property type="entry name" value="HATPase_Hsp90-like"/>
    <property type="match status" value="1"/>
</dbReference>
<dbReference type="NCBIfam" id="NF003555">
    <property type="entry name" value="PRK05218.1"/>
    <property type="match status" value="1"/>
</dbReference>
<keyword evidence="5 8" id="KW-0067">ATP-binding</keyword>
<evidence type="ECO:0000256" key="1">
    <source>
        <dbReference type="ARBA" id="ARBA00004496"/>
    </source>
</evidence>
<dbReference type="GO" id="GO:0140662">
    <property type="term" value="F:ATP-dependent protein folding chaperone"/>
    <property type="evidence" value="ECO:0007669"/>
    <property type="project" value="InterPro"/>
</dbReference>
<keyword evidence="7 8" id="KW-0143">Chaperone</keyword>
<comment type="caution">
    <text evidence="8">Lacks conserved residue(s) required for the propagation of feature annotation.</text>
</comment>
<dbReference type="RefSeq" id="WP_138087297.1">
    <property type="nucleotide sequence ID" value="NZ_VAUV01000011.1"/>
</dbReference>
<protein>
    <recommendedName>
        <fullName evidence="8">Chaperone protein HtpG</fullName>
    </recommendedName>
    <alternativeName>
        <fullName evidence="8">Heat shock protein HtpG</fullName>
    </alternativeName>
    <alternativeName>
        <fullName evidence="8">High temperature protein G</fullName>
    </alternativeName>
</protein>
<dbReference type="InterPro" id="IPR020568">
    <property type="entry name" value="Ribosomal_Su5_D2-typ_SF"/>
</dbReference>
<feature type="binding site" evidence="9">
    <location>
        <begin position="124"/>
        <end position="129"/>
    </location>
    <ligand>
        <name>ATP</name>
        <dbReference type="ChEBI" id="CHEBI:30616"/>
    </ligand>
</feature>
<feature type="binding site" evidence="9">
    <location>
        <begin position="101"/>
        <end position="102"/>
    </location>
    <ligand>
        <name>ATP</name>
        <dbReference type="ChEBI" id="CHEBI:30616"/>
    </ligand>
</feature>
<feature type="region of interest" description="A; substrate-binding" evidence="8">
    <location>
        <begin position="1"/>
        <end position="325"/>
    </location>
</feature>